<organism evidence="2 3">
    <name type="scientific">Candidatus Nitrohelix vancouverensis</name>
    <dbReference type="NCBI Taxonomy" id="2705534"/>
    <lineage>
        <taxon>Bacteria</taxon>
        <taxon>Pseudomonadati</taxon>
        <taxon>Nitrospinota/Tectimicrobiota group</taxon>
        <taxon>Nitrospinota</taxon>
        <taxon>Nitrospinia</taxon>
        <taxon>Nitrospinales</taxon>
        <taxon>Nitrospinaceae</taxon>
        <taxon>Candidatus Nitrohelix</taxon>
    </lineage>
</organism>
<dbReference type="KEGG" id="nva:G3M78_03560"/>
<evidence type="ECO:0000313" key="3">
    <source>
        <dbReference type="Proteomes" id="UP000594464"/>
    </source>
</evidence>
<dbReference type="EMBL" id="CP048620">
    <property type="protein sequence ID" value="QPJ64522.1"/>
    <property type="molecule type" value="Genomic_DNA"/>
</dbReference>
<evidence type="ECO:0000259" key="1">
    <source>
        <dbReference type="Pfam" id="PF07603"/>
    </source>
</evidence>
<dbReference type="Proteomes" id="UP000594464">
    <property type="component" value="Chromosome"/>
</dbReference>
<sequence length="140" mass="16247">MEKKTRYLKSNEDSIYDSITSLTWMAKDSQLTLEKAVSWDEAESFAKEMNKKKTGGHDDWRMPTIHEAMSLFQKETLNKDSAGADIHIDPIFPPGAGNCTWTSEVRGREAQIFFYVNGFPYWYEKTDQTISHCVRLVRRD</sequence>
<dbReference type="InterPro" id="IPR011460">
    <property type="entry name" value="Lcl_C"/>
</dbReference>
<evidence type="ECO:0000313" key="2">
    <source>
        <dbReference type="EMBL" id="QPJ64522.1"/>
    </source>
</evidence>
<proteinExistence type="predicted"/>
<protein>
    <submittedName>
        <fullName evidence="2">DUF1566 domain-containing protein</fullName>
    </submittedName>
</protein>
<dbReference type="Pfam" id="PF07603">
    <property type="entry name" value="Lcl_C"/>
    <property type="match status" value="1"/>
</dbReference>
<gene>
    <name evidence="2" type="ORF">G3M78_03560</name>
</gene>
<accession>A0A7T0C192</accession>
<dbReference type="AlphaFoldDB" id="A0A7T0C192"/>
<name>A0A7T0C192_9BACT</name>
<reference evidence="3" key="1">
    <citation type="submission" date="2020-02" db="EMBL/GenBank/DDBJ databases">
        <title>Genomic and physiological characterization of two novel Nitrospinaceae genera.</title>
        <authorList>
            <person name="Mueller A.J."/>
            <person name="Jung M.-Y."/>
            <person name="Strachan C.R."/>
            <person name="Herbold C.W."/>
            <person name="Kirkegaard R.H."/>
            <person name="Daims H."/>
        </authorList>
    </citation>
    <scope>NUCLEOTIDE SEQUENCE [LARGE SCALE GENOMIC DNA]</scope>
</reference>
<feature type="domain" description="Lcl C-terminal" evidence="1">
    <location>
        <begin position="15"/>
        <end position="138"/>
    </location>
</feature>